<dbReference type="InterPro" id="IPR037914">
    <property type="entry name" value="SpoVT-AbrB_sf"/>
</dbReference>
<dbReference type="CDD" id="cd16321">
    <property type="entry name" value="MraZ_C"/>
    <property type="match status" value="1"/>
</dbReference>
<dbReference type="EMBL" id="PFSJ01000007">
    <property type="protein sequence ID" value="PJC23894.1"/>
    <property type="molecule type" value="Genomic_DNA"/>
</dbReference>
<dbReference type="Pfam" id="PF02381">
    <property type="entry name" value="MraZ"/>
    <property type="match status" value="2"/>
</dbReference>
<dbReference type="Gene3D" id="3.40.1550.20">
    <property type="entry name" value="Transcriptional regulator MraZ domain"/>
    <property type="match status" value="1"/>
</dbReference>
<dbReference type="PANTHER" id="PTHR34701">
    <property type="entry name" value="TRANSCRIPTIONAL REGULATOR MRAZ"/>
    <property type="match status" value="1"/>
</dbReference>
<dbReference type="PROSITE" id="PS51740">
    <property type="entry name" value="SPOVT_ABRB"/>
    <property type="match status" value="1"/>
</dbReference>
<dbReference type="AlphaFoldDB" id="A0A2M8EMC9"/>
<evidence type="ECO:0000256" key="3">
    <source>
        <dbReference type="ARBA" id="ARBA00022737"/>
    </source>
</evidence>
<gene>
    <name evidence="7" type="primary">mraZ</name>
    <name evidence="9" type="ORF">CO058_00985</name>
</gene>
<dbReference type="CDD" id="cd16320">
    <property type="entry name" value="MraZ_N"/>
    <property type="match status" value="1"/>
</dbReference>
<evidence type="ECO:0000256" key="5">
    <source>
        <dbReference type="ARBA" id="ARBA00023125"/>
    </source>
</evidence>
<evidence type="ECO:0000313" key="10">
    <source>
        <dbReference type="Proteomes" id="UP000229756"/>
    </source>
</evidence>
<dbReference type="Proteomes" id="UP000229756">
    <property type="component" value="Unassembled WGS sequence"/>
</dbReference>
<dbReference type="HAMAP" id="MF_01008">
    <property type="entry name" value="MraZ"/>
    <property type="match status" value="1"/>
</dbReference>
<dbReference type="InterPro" id="IPR003444">
    <property type="entry name" value="MraZ"/>
</dbReference>
<accession>A0A2M8EMC9</accession>
<dbReference type="GO" id="GO:0009295">
    <property type="term" value="C:nucleoid"/>
    <property type="evidence" value="ECO:0007669"/>
    <property type="project" value="UniProtKB-SubCell"/>
</dbReference>
<dbReference type="GO" id="GO:0005737">
    <property type="term" value="C:cytoplasm"/>
    <property type="evidence" value="ECO:0007669"/>
    <property type="project" value="UniProtKB-UniRule"/>
</dbReference>
<protein>
    <recommendedName>
        <fullName evidence="1 7">Transcriptional regulator MraZ</fullName>
    </recommendedName>
</protein>
<evidence type="ECO:0000256" key="2">
    <source>
        <dbReference type="ARBA" id="ARBA00022490"/>
    </source>
</evidence>
<dbReference type="GO" id="GO:0000976">
    <property type="term" value="F:transcription cis-regulatory region binding"/>
    <property type="evidence" value="ECO:0007669"/>
    <property type="project" value="TreeGrafter"/>
</dbReference>
<evidence type="ECO:0000256" key="6">
    <source>
        <dbReference type="ARBA" id="ARBA00023163"/>
    </source>
</evidence>
<evidence type="ECO:0000256" key="7">
    <source>
        <dbReference type="HAMAP-Rule" id="MF_01008"/>
    </source>
</evidence>
<dbReference type="PANTHER" id="PTHR34701:SF1">
    <property type="entry name" value="TRANSCRIPTIONAL REGULATOR MRAZ"/>
    <property type="match status" value="1"/>
</dbReference>
<organism evidence="9 10">
    <name type="scientific">candidate division WWE3 bacterium CG_4_9_14_0_2_um_filter_35_11</name>
    <dbReference type="NCBI Taxonomy" id="1975077"/>
    <lineage>
        <taxon>Bacteria</taxon>
        <taxon>Katanobacteria</taxon>
    </lineage>
</organism>
<dbReference type="InterPro" id="IPR007159">
    <property type="entry name" value="SpoVT-AbrB_dom"/>
</dbReference>
<keyword evidence="2 7" id="KW-0963">Cytoplasm</keyword>
<evidence type="ECO:0000256" key="4">
    <source>
        <dbReference type="ARBA" id="ARBA00023015"/>
    </source>
</evidence>
<dbReference type="InterPro" id="IPR038619">
    <property type="entry name" value="MraZ_sf"/>
</dbReference>
<name>A0A2M8EMC9_UNCKA</name>
<evidence type="ECO:0000256" key="1">
    <source>
        <dbReference type="ARBA" id="ARBA00013860"/>
    </source>
</evidence>
<sequence length="147" mass="16676">MIIGEYQQKLGDKNRIAFPKKFREELGNRLIMTKGYEGCLVIMSPAQWEEMVSDAVSGPFVSGLVRDTSRFLLASATEIELDSQGRFVVPTYLKEYSELKLEGIFLGLGRWVELWGSEKWNKKRMEVEGESSAIGEKLVNLNPKPKS</sequence>
<comment type="similarity">
    <text evidence="7">Belongs to the MraZ family.</text>
</comment>
<dbReference type="InterPro" id="IPR035642">
    <property type="entry name" value="MraZ_N"/>
</dbReference>
<keyword evidence="3" id="KW-0677">Repeat</keyword>
<comment type="subunit">
    <text evidence="7">Forms oligomers.</text>
</comment>
<proteinExistence type="inferred from homology"/>
<keyword evidence="4 7" id="KW-0805">Transcription regulation</keyword>
<evidence type="ECO:0000313" key="9">
    <source>
        <dbReference type="EMBL" id="PJC23894.1"/>
    </source>
</evidence>
<dbReference type="GO" id="GO:0003700">
    <property type="term" value="F:DNA-binding transcription factor activity"/>
    <property type="evidence" value="ECO:0007669"/>
    <property type="project" value="UniProtKB-UniRule"/>
</dbReference>
<dbReference type="InterPro" id="IPR020603">
    <property type="entry name" value="MraZ_dom"/>
</dbReference>
<comment type="subcellular location">
    <subcellularLocation>
        <location evidence="7">Cytoplasm</location>
        <location evidence="7">Nucleoid</location>
    </subcellularLocation>
</comment>
<keyword evidence="5 7" id="KW-0238">DNA-binding</keyword>
<dbReference type="SUPFAM" id="SSF89447">
    <property type="entry name" value="AbrB/MazE/MraZ-like"/>
    <property type="match status" value="1"/>
</dbReference>
<reference evidence="10" key="1">
    <citation type="submission" date="2017-09" db="EMBL/GenBank/DDBJ databases">
        <title>Depth-based differentiation of microbial function through sediment-hosted aquifers and enrichment of novel symbionts in the deep terrestrial subsurface.</title>
        <authorList>
            <person name="Probst A.J."/>
            <person name="Ladd B."/>
            <person name="Jarett J.K."/>
            <person name="Geller-Mcgrath D.E."/>
            <person name="Sieber C.M.K."/>
            <person name="Emerson J.B."/>
            <person name="Anantharaman K."/>
            <person name="Thomas B.C."/>
            <person name="Malmstrom R."/>
            <person name="Stieglmeier M."/>
            <person name="Klingl A."/>
            <person name="Woyke T."/>
            <person name="Ryan C.M."/>
            <person name="Banfield J.F."/>
        </authorList>
    </citation>
    <scope>NUCLEOTIDE SEQUENCE [LARGE SCALE GENOMIC DNA]</scope>
</reference>
<evidence type="ECO:0000259" key="8">
    <source>
        <dbReference type="PROSITE" id="PS51740"/>
    </source>
</evidence>
<keyword evidence="6 7" id="KW-0804">Transcription</keyword>
<comment type="caution">
    <text evidence="9">The sequence shown here is derived from an EMBL/GenBank/DDBJ whole genome shotgun (WGS) entry which is preliminary data.</text>
</comment>
<feature type="domain" description="SpoVT-AbrB" evidence="8">
    <location>
        <begin position="5"/>
        <end position="47"/>
    </location>
</feature>
<dbReference type="InterPro" id="IPR035644">
    <property type="entry name" value="MraZ_C"/>
</dbReference>
<dbReference type="GO" id="GO:2000143">
    <property type="term" value="P:negative regulation of DNA-templated transcription initiation"/>
    <property type="evidence" value="ECO:0007669"/>
    <property type="project" value="TreeGrafter"/>
</dbReference>